<name>A0A1I6WAQ0_9ACTN</name>
<dbReference type="STRING" id="1176198.SAMN05444716_11630"/>
<accession>A0A1I6WAQ0</accession>
<evidence type="ECO:0008006" key="4">
    <source>
        <dbReference type="Google" id="ProtNLM"/>
    </source>
</evidence>
<dbReference type="Proteomes" id="UP000198873">
    <property type="component" value="Unassembled WGS sequence"/>
</dbReference>
<gene>
    <name evidence="2" type="ORF">SAMN05444716_11630</name>
</gene>
<sequence>MSRYRIVYAPPADDARKKMPTALLAKFDAAMRPLAADPYGNGSEPVDGERDRRQAVAAGVLVRYYVASAVLTVTVVRIVYV</sequence>
<keyword evidence="1" id="KW-0472">Membrane</keyword>
<evidence type="ECO:0000256" key="1">
    <source>
        <dbReference type="SAM" id="Phobius"/>
    </source>
</evidence>
<keyword evidence="1" id="KW-1133">Transmembrane helix</keyword>
<feature type="transmembrane region" description="Helical" evidence="1">
    <location>
        <begin position="60"/>
        <end position="80"/>
    </location>
</feature>
<reference evidence="3" key="1">
    <citation type="submission" date="2016-10" db="EMBL/GenBank/DDBJ databases">
        <authorList>
            <person name="Varghese N."/>
            <person name="Submissions S."/>
        </authorList>
    </citation>
    <scope>NUCLEOTIDE SEQUENCE [LARGE SCALE GENOMIC DNA]</scope>
    <source>
        <strain evidence="3">CGMCC 4.7047</strain>
    </source>
</reference>
<evidence type="ECO:0000313" key="3">
    <source>
        <dbReference type="Proteomes" id="UP000198873"/>
    </source>
</evidence>
<organism evidence="2 3">
    <name type="scientific">Streptomyces harbinensis</name>
    <dbReference type="NCBI Taxonomy" id="1176198"/>
    <lineage>
        <taxon>Bacteria</taxon>
        <taxon>Bacillati</taxon>
        <taxon>Actinomycetota</taxon>
        <taxon>Actinomycetes</taxon>
        <taxon>Kitasatosporales</taxon>
        <taxon>Streptomycetaceae</taxon>
        <taxon>Streptomyces</taxon>
    </lineage>
</organism>
<proteinExistence type="predicted"/>
<evidence type="ECO:0000313" key="2">
    <source>
        <dbReference type="EMBL" id="SFT23073.1"/>
    </source>
</evidence>
<keyword evidence="1" id="KW-0812">Transmembrane</keyword>
<dbReference type="AlphaFoldDB" id="A0A1I6WAQ0"/>
<protein>
    <recommendedName>
        <fullName evidence="4">Type II toxin-antitoxin system RelE/ParE family toxin</fullName>
    </recommendedName>
</protein>
<dbReference type="EMBL" id="FPAB01000016">
    <property type="protein sequence ID" value="SFT23073.1"/>
    <property type="molecule type" value="Genomic_DNA"/>
</dbReference>
<keyword evidence="3" id="KW-1185">Reference proteome</keyword>